<evidence type="ECO:0000313" key="8">
    <source>
        <dbReference type="Proteomes" id="UP000240883"/>
    </source>
</evidence>
<dbReference type="PANTHER" id="PTHR23502:SF64">
    <property type="entry name" value="TRANSPORTER, PUTATIVE (AFU_ORTHOLOGUE AFUA_3G11760)-RELATED"/>
    <property type="match status" value="1"/>
</dbReference>
<feature type="transmembrane region" description="Helical" evidence="5">
    <location>
        <begin position="325"/>
        <end position="342"/>
    </location>
</feature>
<dbReference type="SUPFAM" id="SSF103473">
    <property type="entry name" value="MFS general substrate transporter"/>
    <property type="match status" value="1"/>
</dbReference>
<dbReference type="Gene3D" id="1.20.1250.20">
    <property type="entry name" value="MFS general substrate transporter like domains"/>
    <property type="match status" value="1"/>
</dbReference>
<sequence length="393" mass="43410">MYMLFMGISPCFYGPFGNIYGRKWVSAASAALFFAFSIGTALAPNLASFFVFRILTAFQGTAFLVIGSSVIGDMYKPTERGTALGWFMSGTLIGPALGPFIGGIIVTFRSWRDIFWLQTALAGTATLLVIFLQPETIHYKRADELQGLAPSQKAGKMWQWLNPFRVIRLYRYPNLLTVALASSSLVWNMYSLLTPIRYVLNPRFALTSPLQSGLFYIAPGCGYLVGTFFGGRWADHVVKKWIRIKGRREAEDRLRSCLVFMGVVIPACMLVYGWSVEKRVGGVALPVVMMFLQGVAQLFCFPSLNTYCLDVMQERSAEVVAGNYMVRYLFAAAGSAACLPAVRVIGVGWFSTISALFLVVATVATYVTTLYGKKWRDGIDEKKAARKAGDNGV</sequence>
<feature type="transmembrane region" description="Helical" evidence="5">
    <location>
        <begin position="175"/>
        <end position="193"/>
    </location>
</feature>
<evidence type="ECO:0000256" key="1">
    <source>
        <dbReference type="ARBA" id="ARBA00004141"/>
    </source>
</evidence>
<name>A0A2T2NST4_CORCC</name>
<comment type="subcellular location">
    <subcellularLocation>
        <location evidence="1">Membrane</location>
        <topology evidence="1">Multi-pass membrane protein</topology>
    </subcellularLocation>
</comment>
<reference evidence="7 8" key="1">
    <citation type="journal article" date="2018" name="Front. Microbiol.">
        <title>Genome-Wide Analysis of Corynespora cassiicola Leaf Fall Disease Putative Effectors.</title>
        <authorList>
            <person name="Lopez D."/>
            <person name="Ribeiro S."/>
            <person name="Label P."/>
            <person name="Fumanal B."/>
            <person name="Venisse J.S."/>
            <person name="Kohler A."/>
            <person name="de Oliveira R.R."/>
            <person name="Labutti K."/>
            <person name="Lipzen A."/>
            <person name="Lail K."/>
            <person name="Bauer D."/>
            <person name="Ohm R.A."/>
            <person name="Barry K.W."/>
            <person name="Spatafora J."/>
            <person name="Grigoriev I.V."/>
            <person name="Martin F.M."/>
            <person name="Pujade-Renaud V."/>
        </authorList>
    </citation>
    <scope>NUCLEOTIDE SEQUENCE [LARGE SCALE GENOMIC DNA]</scope>
    <source>
        <strain evidence="7 8">Philippines</strain>
    </source>
</reference>
<dbReference type="GO" id="GO:0005886">
    <property type="term" value="C:plasma membrane"/>
    <property type="evidence" value="ECO:0007669"/>
    <property type="project" value="TreeGrafter"/>
</dbReference>
<feature type="transmembrane region" description="Helical" evidence="5">
    <location>
        <begin position="348"/>
        <end position="372"/>
    </location>
</feature>
<feature type="transmembrane region" description="Helical" evidence="5">
    <location>
        <begin position="213"/>
        <end position="234"/>
    </location>
</feature>
<dbReference type="GO" id="GO:0022857">
    <property type="term" value="F:transmembrane transporter activity"/>
    <property type="evidence" value="ECO:0007669"/>
    <property type="project" value="InterPro"/>
</dbReference>
<feature type="transmembrane region" description="Helical" evidence="5">
    <location>
        <begin position="83"/>
        <end position="108"/>
    </location>
</feature>
<keyword evidence="8" id="KW-1185">Reference proteome</keyword>
<dbReference type="PANTHER" id="PTHR23502">
    <property type="entry name" value="MAJOR FACILITATOR SUPERFAMILY"/>
    <property type="match status" value="1"/>
</dbReference>
<dbReference type="InterPro" id="IPR036259">
    <property type="entry name" value="MFS_trans_sf"/>
</dbReference>
<gene>
    <name evidence="7" type="ORF">BS50DRAFT_573397</name>
</gene>
<accession>A0A2T2NST4</accession>
<dbReference type="AlphaFoldDB" id="A0A2T2NST4"/>
<feature type="transmembrane region" description="Helical" evidence="5">
    <location>
        <begin position="114"/>
        <end position="132"/>
    </location>
</feature>
<organism evidence="7 8">
    <name type="scientific">Corynespora cassiicola Philippines</name>
    <dbReference type="NCBI Taxonomy" id="1448308"/>
    <lineage>
        <taxon>Eukaryota</taxon>
        <taxon>Fungi</taxon>
        <taxon>Dikarya</taxon>
        <taxon>Ascomycota</taxon>
        <taxon>Pezizomycotina</taxon>
        <taxon>Dothideomycetes</taxon>
        <taxon>Pleosporomycetidae</taxon>
        <taxon>Pleosporales</taxon>
        <taxon>Corynesporascaceae</taxon>
        <taxon>Corynespora</taxon>
    </lineage>
</organism>
<evidence type="ECO:0000256" key="5">
    <source>
        <dbReference type="SAM" id="Phobius"/>
    </source>
</evidence>
<keyword evidence="4 5" id="KW-0472">Membrane</keyword>
<keyword evidence="2 5" id="KW-0812">Transmembrane</keyword>
<evidence type="ECO:0000256" key="3">
    <source>
        <dbReference type="ARBA" id="ARBA00022989"/>
    </source>
</evidence>
<feature type="transmembrane region" description="Helical" evidence="5">
    <location>
        <begin position="280"/>
        <end position="304"/>
    </location>
</feature>
<evidence type="ECO:0000256" key="2">
    <source>
        <dbReference type="ARBA" id="ARBA00022692"/>
    </source>
</evidence>
<dbReference type="EMBL" id="KZ678134">
    <property type="protein sequence ID" value="PSN68487.1"/>
    <property type="molecule type" value="Genomic_DNA"/>
</dbReference>
<feature type="transmembrane region" description="Helical" evidence="5">
    <location>
        <begin position="49"/>
        <end position="71"/>
    </location>
</feature>
<dbReference type="OrthoDB" id="3066029at2759"/>
<dbReference type="InterPro" id="IPR011701">
    <property type="entry name" value="MFS"/>
</dbReference>
<evidence type="ECO:0000256" key="4">
    <source>
        <dbReference type="ARBA" id="ARBA00023136"/>
    </source>
</evidence>
<feature type="transmembrane region" description="Helical" evidence="5">
    <location>
        <begin position="24"/>
        <end position="43"/>
    </location>
</feature>
<dbReference type="InterPro" id="IPR020846">
    <property type="entry name" value="MFS_dom"/>
</dbReference>
<dbReference type="STRING" id="1448308.A0A2T2NST4"/>
<dbReference type="PROSITE" id="PS50850">
    <property type="entry name" value="MFS"/>
    <property type="match status" value="1"/>
</dbReference>
<evidence type="ECO:0000259" key="6">
    <source>
        <dbReference type="PROSITE" id="PS50850"/>
    </source>
</evidence>
<dbReference type="Pfam" id="PF07690">
    <property type="entry name" value="MFS_1"/>
    <property type="match status" value="1"/>
</dbReference>
<evidence type="ECO:0000313" key="7">
    <source>
        <dbReference type="EMBL" id="PSN68487.1"/>
    </source>
</evidence>
<feature type="transmembrane region" description="Helical" evidence="5">
    <location>
        <begin position="254"/>
        <end position="274"/>
    </location>
</feature>
<dbReference type="Proteomes" id="UP000240883">
    <property type="component" value="Unassembled WGS sequence"/>
</dbReference>
<proteinExistence type="predicted"/>
<feature type="domain" description="Major facilitator superfamily (MFS) profile" evidence="6">
    <location>
        <begin position="1"/>
        <end position="393"/>
    </location>
</feature>
<keyword evidence="3 5" id="KW-1133">Transmembrane helix</keyword>
<protein>
    <submittedName>
        <fullName evidence="7">MFS general substrate transporter</fullName>
    </submittedName>
</protein>